<evidence type="ECO:0000259" key="3">
    <source>
        <dbReference type="Pfam" id="PF00724"/>
    </source>
</evidence>
<dbReference type="PANTHER" id="PTHR43656">
    <property type="entry name" value="BINDING OXIDOREDUCTASE, PUTATIVE (AFU_ORTHOLOGUE AFUA_2G08260)-RELATED"/>
    <property type="match status" value="1"/>
</dbReference>
<dbReference type="PANTHER" id="PTHR43656:SF2">
    <property type="entry name" value="BINDING OXIDOREDUCTASE, PUTATIVE (AFU_ORTHOLOGUE AFUA_2G08260)-RELATED"/>
    <property type="match status" value="1"/>
</dbReference>
<accession>A0A8B4S5Z8</accession>
<feature type="domain" description="NADH:flavin oxidoreductase/NADH oxidase N-terminal" evidence="3">
    <location>
        <begin position="5"/>
        <end position="345"/>
    </location>
</feature>
<evidence type="ECO:0000313" key="5">
    <source>
        <dbReference type="Proteomes" id="UP000255070"/>
    </source>
</evidence>
<dbReference type="SUPFAM" id="SSF51395">
    <property type="entry name" value="FMN-linked oxidoreductases"/>
    <property type="match status" value="1"/>
</dbReference>
<name>A0A8B4S5Z8_COMTE</name>
<dbReference type="AlphaFoldDB" id="A0A8B4S5Z8"/>
<evidence type="ECO:0000256" key="2">
    <source>
        <dbReference type="ARBA" id="ARBA00023002"/>
    </source>
</evidence>
<organism evidence="4 5">
    <name type="scientific">Comamonas testosteroni</name>
    <name type="common">Pseudomonas testosteroni</name>
    <dbReference type="NCBI Taxonomy" id="285"/>
    <lineage>
        <taxon>Bacteria</taxon>
        <taxon>Pseudomonadati</taxon>
        <taxon>Pseudomonadota</taxon>
        <taxon>Betaproteobacteria</taxon>
        <taxon>Burkholderiales</taxon>
        <taxon>Comamonadaceae</taxon>
        <taxon>Comamonas</taxon>
    </lineage>
</organism>
<dbReference type="EC" id="1.-.-.-" evidence="4"/>
<keyword evidence="2 4" id="KW-0560">Oxidoreductase</keyword>
<dbReference type="Proteomes" id="UP000255070">
    <property type="component" value="Unassembled WGS sequence"/>
</dbReference>
<dbReference type="RefSeq" id="WP_003081431.1">
    <property type="nucleotide sequence ID" value="NZ_BBJZ01000022.1"/>
</dbReference>
<comment type="caution">
    <text evidence="4">The sequence shown here is derived from an EMBL/GenBank/DDBJ whole genome shotgun (WGS) entry which is preliminary data.</text>
</comment>
<dbReference type="CDD" id="cd04735">
    <property type="entry name" value="OYE_like_4_FMN"/>
    <property type="match status" value="1"/>
</dbReference>
<dbReference type="InterPro" id="IPR051799">
    <property type="entry name" value="NADH_flavin_oxidoreductase"/>
</dbReference>
<dbReference type="Pfam" id="PF00724">
    <property type="entry name" value="Oxidored_FMN"/>
    <property type="match status" value="1"/>
</dbReference>
<dbReference type="InterPro" id="IPR013785">
    <property type="entry name" value="Aldolase_TIM"/>
</dbReference>
<dbReference type="Gene3D" id="3.20.20.70">
    <property type="entry name" value="Aldolase class I"/>
    <property type="match status" value="1"/>
</dbReference>
<dbReference type="EMBL" id="UFXL01000001">
    <property type="protein sequence ID" value="SUY78562.1"/>
    <property type="molecule type" value="Genomic_DNA"/>
</dbReference>
<dbReference type="GO" id="GO:0016491">
    <property type="term" value="F:oxidoreductase activity"/>
    <property type="evidence" value="ECO:0007669"/>
    <property type="project" value="UniProtKB-KW"/>
</dbReference>
<dbReference type="InterPro" id="IPR001155">
    <property type="entry name" value="OxRdtase_FMN_N"/>
</dbReference>
<reference evidence="4 5" key="1">
    <citation type="submission" date="2018-06" db="EMBL/GenBank/DDBJ databases">
        <authorList>
            <consortium name="Pathogen Informatics"/>
            <person name="Doyle S."/>
        </authorList>
    </citation>
    <scope>NUCLEOTIDE SEQUENCE [LARGE SCALE GENOMIC DNA]</scope>
    <source>
        <strain evidence="4 5">NCTC10698</strain>
    </source>
</reference>
<protein>
    <submittedName>
        <fullName evidence="4">NADH oxidase</fullName>
        <ecNumber evidence="4">1.-.-.-</ecNumber>
    </submittedName>
</protein>
<evidence type="ECO:0000256" key="1">
    <source>
        <dbReference type="ARBA" id="ARBA00022630"/>
    </source>
</evidence>
<keyword evidence="1" id="KW-0285">Flavoprotein</keyword>
<keyword evidence="5" id="KW-1185">Reference proteome</keyword>
<evidence type="ECO:0000313" key="4">
    <source>
        <dbReference type="EMBL" id="SUY78562.1"/>
    </source>
</evidence>
<proteinExistence type="predicted"/>
<sequence>MTDTLFQPFAFANGLTPRNRVVMAPMTTWSANPDGTISEQELAYYRARVQGVGLVLTGCTHVQPSGIGFTDEFAAYDDRFIPSLRKLAQAAKSGGAPAVLQIFHAGNKAVPSLIPKGELVSASSLAAPKGPFNDGKLASRALSHEEILAVIRDFGEATRRAIEAGFDGVELHGAHGFLIQNFLSPLFNQRTDSWGGSLESRMRFPLEVVREVRRVIAAHAKRPFLLGYRISPEEPGEGALRIGGALALVDKLIEEGRIDYLHASLYDLLTGKPQNTGLEDASGKTTAEQFIERVAGRVPLLAAGQIRTPDQARRALALGLPLVAVGKGLVMNAQWVELANAGRDHEIDTALDMSGEAGDLQVPDKLWSAISATPGWFPIRDKAEDLAEA</sequence>
<dbReference type="GO" id="GO:0010181">
    <property type="term" value="F:FMN binding"/>
    <property type="evidence" value="ECO:0007669"/>
    <property type="project" value="InterPro"/>
</dbReference>
<dbReference type="GeneID" id="63998415"/>
<gene>
    <name evidence="4" type="ORF">NCTC10698_03479</name>
</gene>